<evidence type="ECO:0000313" key="8">
    <source>
        <dbReference type="Proteomes" id="UP000766336"/>
    </source>
</evidence>
<dbReference type="Pfam" id="PF08281">
    <property type="entry name" value="Sigma70_r4_2"/>
    <property type="match status" value="1"/>
</dbReference>
<reference evidence="7 8" key="1">
    <citation type="submission" date="2021-05" db="EMBL/GenBank/DDBJ databases">
        <title>Roseococcus sp. XZZS9, whole genome shotgun sequencing project.</title>
        <authorList>
            <person name="Zhao G."/>
            <person name="Shen L."/>
        </authorList>
    </citation>
    <scope>NUCLEOTIDE SEQUENCE [LARGE SCALE GENOMIC DNA]</scope>
    <source>
        <strain evidence="7 8">XZZS9</strain>
    </source>
</reference>
<dbReference type="InterPro" id="IPR013249">
    <property type="entry name" value="RNA_pol_sigma70_r4_t2"/>
</dbReference>
<evidence type="ECO:0000256" key="3">
    <source>
        <dbReference type="ARBA" id="ARBA00023082"/>
    </source>
</evidence>
<dbReference type="PANTHER" id="PTHR43133">
    <property type="entry name" value="RNA POLYMERASE ECF-TYPE SIGMA FACTO"/>
    <property type="match status" value="1"/>
</dbReference>
<dbReference type="InterPro" id="IPR036388">
    <property type="entry name" value="WH-like_DNA-bd_sf"/>
</dbReference>
<dbReference type="InterPro" id="IPR039425">
    <property type="entry name" value="RNA_pol_sigma-70-like"/>
</dbReference>
<dbReference type="Pfam" id="PF04542">
    <property type="entry name" value="Sigma70_r2"/>
    <property type="match status" value="1"/>
</dbReference>
<gene>
    <name evidence="7" type="ORF">KHU32_21970</name>
</gene>
<name>A0ABS5QJ27_9PROT</name>
<evidence type="ECO:0000259" key="5">
    <source>
        <dbReference type="Pfam" id="PF04542"/>
    </source>
</evidence>
<accession>A0ABS5QJ27</accession>
<organism evidence="7 8">
    <name type="scientific">Roseococcus pinisoli</name>
    <dbReference type="NCBI Taxonomy" id="2835040"/>
    <lineage>
        <taxon>Bacteria</taxon>
        <taxon>Pseudomonadati</taxon>
        <taxon>Pseudomonadota</taxon>
        <taxon>Alphaproteobacteria</taxon>
        <taxon>Acetobacterales</taxon>
        <taxon>Roseomonadaceae</taxon>
        <taxon>Roseococcus</taxon>
    </lineage>
</organism>
<dbReference type="RefSeq" id="WP_213672317.1">
    <property type="nucleotide sequence ID" value="NZ_JAHCDA010000005.1"/>
</dbReference>
<keyword evidence="2" id="KW-0805">Transcription regulation</keyword>
<sequence>MISSLVQSLHRSEESRLRRFFERRLRHQADAADATQETFLRLLMLPPHTTIESPRAYLFRTARSVLHRLASKAALAPPTEPLQDAAEQACAQPGPERIAADREQLALLIAAIRELPPRCRTVFLLSRADGLSNGEIALRLRISRNMVEKHIMRALLHCRDVQRRLAEPR</sequence>
<protein>
    <submittedName>
        <fullName evidence="7">Sigma-70 family RNA polymerase sigma factor</fullName>
    </submittedName>
</protein>
<dbReference type="PANTHER" id="PTHR43133:SF63">
    <property type="entry name" value="RNA POLYMERASE SIGMA FACTOR FECI-RELATED"/>
    <property type="match status" value="1"/>
</dbReference>
<keyword evidence="3" id="KW-0731">Sigma factor</keyword>
<dbReference type="EMBL" id="JAHCDA010000005">
    <property type="protein sequence ID" value="MBS7813624.1"/>
    <property type="molecule type" value="Genomic_DNA"/>
</dbReference>
<evidence type="ECO:0000256" key="1">
    <source>
        <dbReference type="ARBA" id="ARBA00010641"/>
    </source>
</evidence>
<dbReference type="Gene3D" id="1.10.10.10">
    <property type="entry name" value="Winged helix-like DNA-binding domain superfamily/Winged helix DNA-binding domain"/>
    <property type="match status" value="1"/>
</dbReference>
<dbReference type="Gene3D" id="1.10.1740.10">
    <property type="match status" value="1"/>
</dbReference>
<dbReference type="InterPro" id="IPR014284">
    <property type="entry name" value="RNA_pol_sigma-70_dom"/>
</dbReference>
<dbReference type="InterPro" id="IPR007627">
    <property type="entry name" value="RNA_pol_sigma70_r2"/>
</dbReference>
<evidence type="ECO:0000256" key="2">
    <source>
        <dbReference type="ARBA" id="ARBA00023015"/>
    </source>
</evidence>
<dbReference type="SUPFAM" id="SSF88659">
    <property type="entry name" value="Sigma3 and sigma4 domains of RNA polymerase sigma factors"/>
    <property type="match status" value="1"/>
</dbReference>
<evidence type="ECO:0000256" key="4">
    <source>
        <dbReference type="ARBA" id="ARBA00023163"/>
    </source>
</evidence>
<dbReference type="InterPro" id="IPR013324">
    <property type="entry name" value="RNA_pol_sigma_r3/r4-like"/>
</dbReference>
<dbReference type="Proteomes" id="UP000766336">
    <property type="component" value="Unassembled WGS sequence"/>
</dbReference>
<comment type="similarity">
    <text evidence="1">Belongs to the sigma-70 factor family. ECF subfamily.</text>
</comment>
<keyword evidence="8" id="KW-1185">Reference proteome</keyword>
<evidence type="ECO:0000259" key="6">
    <source>
        <dbReference type="Pfam" id="PF08281"/>
    </source>
</evidence>
<keyword evidence="4" id="KW-0804">Transcription</keyword>
<evidence type="ECO:0000313" key="7">
    <source>
        <dbReference type="EMBL" id="MBS7813624.1"/>
    </source>
</evidence>
<dbReference type="NCBIfam" id="TIGR02937">
    <property type="entry name" value="sigma70-ECF"/>
    <property type="match status" value="1"/>
</dbReference>
<proteinExistence type="inferred from homology"/>
<dbReference type="SUPFAM" id="SSF88946">
    <property type="entry name" value="Sigma2 domain of RNA polymerase sigma factors"/>
    <property type="match status" value="1"/>
</dbReference>
<comment type="caution">
    <text evidence="7">The sequence shown here is derived from an EMBL/GenBank/DDBJ whole genome shotgun (WGS) entry which is preliminary data.</text>
</comment>
<feature type="domain" description="RNA polymerase sigma-70 region 2" evidence="5">
    <location>
        <begin position="11"/>
        <end position="72"/>
    </location>
</feature>
<dbReference type="InterPro" id="IPR013325">
    <property type="entry name" value="RNA_pol_sigma_r2"/>
</dbReference>
<feature type="domain" description="RNA polymerase sigma factor 70 region 4 type 2" evidence="6">
    <location>
        <begin position="107"/>
        <end position="158"/>
    </location>
</feature>